<dbReference type="Gene3D" id="2.170.300.10">
    <property type="entry name" value="Tie2 ligand-binding domain superfamily"/>
    <property type="match status" value="1"/>
</dbReference>
<feature type="domain" description="Cadherin" evidence="32">
    <location>
        <begin position="106"/>
        <end position="213"/>
    </location>
</feature>
<keyword evidence="19" id="KW-0379">Hydroxylation</keyword>
<dbReference type="PROSITE" id="PS50261">
    <property type="entry name" value="G_PROTEIN_RECEP_F2_4"/>
    <property type="match status" value="1"/>
</dbReference>
<evidence type="ECO:0000256" key="14">
    <source>
        <dbReference type="ARBA" id="ARBA00023136"/>
    </source>
</evidence>
<feature type="domain" description="EGF-like" evidence="27">
    <location>
        <begin position="1696"/>
        <end position="1733"/>
    </location>
</feature>
<feature type="disulfide bond" evidence="23">
    <location>
        <begin position="1811"/>
        <end position="1820"/>
    </location>
</feature>
<dbReference type="SMART" id="SM00179">
    <property type="entry name" value="EGF_CA"/>
    <property type="match status" value="4"/>
</dbReference>
<feature type="domain" description="Laminin EGF-like" evidence="28">
    <location>
        <begin position="1790"/>
        <end position="1837"/>
    </location>
</feature>
<keyword evidence="12 25" id="KW-1133">Transmembrane helix</keyword>
<dbReference type="InterPro" id="IPR046338">
    <property type="entry name" value="GAIN_dom_sf"/>
</dbReference>
<dbReference type="PROSITE" id="PS50025">
    <property type="entry name" value="LAM_G_DOMAIN"/>
    <property type="match status" value="1"/>
</dbReference>
<feature type="domain" description="G-protein coupled receptors family 2 profile 2" evidence="31">
    <location>
        <begin position="2217"/>
        <end position="2378"/>
    </location>
</feature>
<feature type="transmembrane region" description="Helical" evidence="25">
    <location>
        <begin position="2321"/>
        <end position="2341"/>
    </location>
</feature>
<feature type="transmembrane region" description="Helical" evidence="25">
    <location>
        <begin position="2361"/>
        <end position="2384"/>
    </location>
</feature>
<feature type="transmembrane region" description="Helical" evidence="25">
    <location>
        <begin position="2216"/>
        <end position="2240"/>
    </location>
</feature>
<feature type="compositionally biased region" description="Basic and acidic residues" evidence="24">
    <location>
        <begin position="45"/>
        <end position="68"/>
    </location>
</feature>
<dbReference type="FunFam" id="2.60.40.60:FF:000044">
    <property type="entry name" value="Cadherin, EGF LAG seven-pass G-type receptor 3"/>
    <property type="match status" value="1"/>
</dbReference>
<dbReference type="SUPFAM" id="SSF49313">
    <property type="entry name" value="Cadherin-like"/>
    <property type="match status" value="9"/>
</dbReference>
<evidence type="ECO:0000259" key="26">
    <source>
        <dbReference type="PROSITE" id="PS50025"/>
    </source>
</evidence>
<evidence type="ECO:0000256" key="9">
    <source>
        <dbReference type="ARBA" id="ARBA00022729"/>
    </source>
</evidence>
<dbReference type="FunFam" id="2.60.40.60:FF:000010">
    <property type="entry name" value="Cadherin EGF LAG seven-pass G-type receptor 3"/>
    <property type="match status" value="2"/>
</dbReference>
<evidence type="ECO:0000256" key="23">
    <source>
        <dbReference type="PROSITE-ProRule" id="PRU00460"/>
    </source>
</evidence>
<evidence type="ECO:0000256" key="4">
    <source>
        <dbReference type="ARBA" id="ARBA00022473"/>
    </source>
</evidence>
<comment type="subcellular location">
    <subcellularLocation>
        <location evidence="2">Cell membrane</location>
        <topology evidence="2">Multi-pass membrane protein</topology>
    </subcellularLocation>
</comment>
<evidence type="ECO:0000256" key="3">
    <source>
        <dbReference type="ARBA" id="ARBA00010933"/>
    </source>
</evidence>
<dbReference type="FunFam" id="2.60.40.60:FF:000029">
    <property type="entry name" value="Cadherin EGF LAG seven-pass G-type receptor 3"/>
    <property type="match status" value="1"/>
</dbReference>
<feature type="domain" description="EGF-like" evidence="27">
    <location>
        <begin position="1207"/>
        <end position="1243"/>
    </location>
</feature>
<feature type="disulfide bond" evidence="22">
    <location>
        <begin position="1195"/>
        <end position="1204"/>
    </location>
</feature>
<dbReference type="Gene3D" id="4.10.1240.10">
    <property type="entry name" value="GPCR, family 2, extracellular hormone receptor domain"/>
    <property type="match status" value="1"/>
</dbReference>
<evidence type="ECO:0000256" key="1">
    <source>
        <dbReference type="ARBA" id="ARBA00002066"/>
    </source>
</evidence>
<keyword evidence="17" id="KW-0325">Glycoprotein</keyword>
<dbReference type="SUPFAM" id="SSF57196">
    <property type="entry name" value="EGF/Laminin"/>
    <property type="match status" value="2"/>
</dbReference>
<comment type="caution">
    <text evidence="22">Lacks conserved residue(s) required for the propagation of feature annotation.</text>
</comment>
<feature type="disulfide bond" evidence="22">
    <location>
        <begin position="1233"/>
        <end position="1242"/>
    </location>
</feature>
<dbReference type="InterPro" id="IPR020894">
    <property type="entry name" value="Cadherin_CS"/>
</dbReference>
<evidence type="ECO:0000256" key="6">
    <source>
        <dbReference type="ARBA" id="ARBA00022536"/>
    </source>
</evidence>
<dbReference type="Ensembl" id="ENSONIT00000051913.1">
    <property type="protein sequence ID" value="ENSONIP00000050002.1"/>
    <property type="gene ID" value="ENSONIG00000001701.2"/>
</dbReference>
<dbReference type="CDD" id="cd00054">
    <property type="entry name" value="EGF_CA"/>
    <property type="match status" value="4"/>
</dbReference>
<feature type="compositionally biased region" description="Basic residues" evidence="24">
    <location>
        <begin position="31"/>
        <end position="42"/>
    </location>
</feature>
<dbReference type="InterPro" id="IPR057244">
    <property type="entry name" value="GAIN_B"/>
</dbReference>
<evidence type="ECO:0000256" key="24">
    <source>
        <dbReference type="SAM" id="MobiDB-lite"/>
    </source>
</evidence>
<evidence type="ECO:0000313" key="33">
    <source>
        <dbReference type="Ensembl" id="ENSONIP00000050002.1"/>
    </source>
</evidence>
<dbReference type="PROSITE" id="PS50027">
    <property type="entry name" value="EGF_LAM_2"/>
    <property type="match status" value="1"/>
</dbReference>
<keyword evidence="11 21" id="KW-0106">Calcium</keyword>
<dbReference type="Pfam" id="PF00008">
    <property type="entry name" value="EGF"/>
    <property type="match status" value="2"/>
</dbReference>
<dbReference type="InterPro" id="IPR002049">
    <property type="entry name" value="LE_dom"/>
</dbReference>
<evidence type="ECO:0000259" key="29">
    <source>
        <dbReference type="PROSITE" id="PS50221"/>
    </source>
</evidence>
<dbReference type="FunFam" id="2.10.25.10:FF:000113">
    <property type="entry name" value="Cadherin, EGF LAG seven-pass G-type receptor 3"/>
    <property type="match status" value="1"/>
</dbReference>
<feature type="disulfide bond" evidence="22">
    <location>
        <begin position="1519"/>
        <end position="1528"/>
    </location>
</feature>
<dbReference type="PANTHER" id="PTHR24026:SF38">
    <property type="entry name" value="CADHERIN EGF LAG SEVEN-PASS G-TYPE RECEPTOR 3"/>
    <property type="match status" value="1"/>
</dbReference>
<feature type="domain" description="EGF-like" evidence="27">
    <location>
        <begin position="1493"/>
        <end position="1529"/>
    </location>
</feature>
<evidence type="ECO:0000256" key="18">
    <source>
        <dbReference type="ARBA" id="ARBA00023224"/>
    </source>
</evidence>
<reference evidence="34" key="1">
    <citation type="submission" date="2012-01" db="EMBL/GenBank/DDBJ databases">
        <title>The Genome Sequence of Oreochromis niloticus (Nile Tilapia).</title>
        <authorList>
            <consortium name="Broad Institute Genome Assembly Team"/>
            <consortium name="Broad Institute Sequencing Platform"/>
            <person name="Di Palma F."/>
            <person name="Johnson J."/>
            <person name="Lander E.S."/>
            <person name="Lindblad-Toh K."/>
        </authorList>
    </citation>
    <scope>NUCLEOTIDE SEQUENCE [LARGE SCALE GENOMIC DNA]</scope>
</reference>
<dbReference type="SUPFAM" id="SSF57184">
    <property type="entry name" value="Growth factor receptor domain"/>
    <property type="match status" value="1"/>
</dbReference>
<evidence type="ECO:0000256" key="16">
    <source>
        <dbReference type="ARBA" id="ARBA00023170"/>
    </source>
</evidence>
<dbReference type="SMART" id="SM00112">
    <property type="entry name" value="CA"/>
    <property type="match status" value="9"/>
</dbReference>
<dbReference type="InterPro" id="IPR017981">
    <property type="entry name" value="GPCR_2-like_7TM"/>
</dbReference>
<evidence type="ECO:0000256" key="13">
    <source>
        <dbReference type="ARBA" id="ARBA00023040"/>
    </source>
</evidence>
<dbReference type="InterPro" id="IPR001791">
    <property type="entry name" value="Laminin_G"/>
</dbReference>
<organism evidence="33 34">
    <name type="scientific">Oreochromis niloticus</name>
    <name type="common">Nile tilapia</name>
    <name type="synonym">Tilapia nilotica</name>
    <dbReference type="NCBI Taxonomy" id="8128"/>
    <lineage>
        <taxon>Eukaryota</taxon>
        <taxon>Metazoa</taxon>
        <taxon>Chordata</taxon>
        <taxon>Craniata</taxon>
        <taxon>Vertebrata</taxon>
        <taxon>Euteleostomi</taxon>
        <taxon>Actinopterygii</taxon>
        <taxon>Neopterygii</taxon>
        <taxon>Teleostei</taxon>
        <taxon>Neoteleostei</taxon>
        <taxon>Acanthomorphata</taxon>
        <taxon>Ovalentaria</taxon>
        <taxon>Cichlomorphae</taxon>
        <taxon>Cichliformes</taxon>
        <taxon>Cichlidae</taxon>
        <taxon>African cichlids</taxon>
        <taxon>Pseudocrenilabrinae</taxon>
        <taxon>Oreochromini</taxon>
        <taxon>Oreochromis</taxon>
    </lineage>
</organism>
<evidence type="ECO:0000256" key="19">
    <source>
        <dbReference type="ARBA" id="ARBA00023278"/>
    </source>
</evidence>
<dbReference type="SMART" id="SM00181">
    <property type="entry name" value="EGF"/>
    <property type="match status" value="6"/>
</dbReference>
<dbReference type="Gene3D" id="2.60.120.200">
    <property type="match status" value="1"/>
</dbReference>
<keyword evidence="14 25" id="KW-0472">Membrane</keyword>
<dbReference type="Gene3D" id="2.60.40.60">
    <property type="entry name" value="Cadherins"/>
    <property type="match status" value="9"/>
</dbReference>
<dbReference type="CDD" id="cd11304">
    <property type="entry name" value="Cadherin_repeat"/>
    <property type="match status" value="9"/>
</dbReference>
<keyword evidence="4" id="KW-0217">Developmental protein</keyword>
<keyword evidence="7" id="KW-0597">Phosphoprotein</keyword>
<feature type="domain" description="EGF-like" evidence="27">
    <location>
        <begin position="1247"/>
        <end position="1285"/>
    </location>
</feature>
<sequence>QRRPAGSPHPTKPPSPKTRQNTLNTLALKLLKQRPLKQKQTRAGKVGDESQRSGEEKKKHSSRGERSLERLIIVADDDTSQGETERKIFMPWSRSKRAANRHPHFSQYTYQVHVAENQPPGTSVIIMSASDPDGGDAGRLSYTMAPLMNSRSSDYFHIHPDTGLITSTQILDREHMDLHYFRVTATDHGSPRLSGTTMVSITVSDRNDHSPIFEQSEYRETIRENVEEGYPILQLRATDSDSPSNANIRYRFVGDSATMARAAFEIDPRSGLITTRGSVDRETNEHYTLQVEASDQGKDPGPRSATVKVFITVLDENDNVPQFSEKRYVVAVKENVRPHSEILRVSATDRDKDSNAVVHYNIISGNSRGQFSIDSVTGEIQVVAPLDYEAEREYTLRVRAQDNGRPPLSNNTGIVSVQVTDVNDNPPIFVSTPFQASVLESAPIGSSILHIQAIDTDSGDNARLEYRLTGTSSDTPFVINAATGWVTVKSILDRESVEHYFFGVEARDYGMPPLSATASVTITVMDVNDNRPEFLQKEYYVRLNEDAAVGTSVVTVTAVDRDVNSAVTYQITGGNTRNRFAISTAGGGGLLSLALPLDYKQERRYVLTVTASDRTLHDTCQVHINITDANTHRPVFQSAHYSVSVNEDQPPGSTIVVISATDDDVGENARITYFLEDNIPQFRIDPATGAITLQAELDYEDQMTYTLAITAKDNGIPQKSDTTYVEVNVNDVNDNAPQFLSPRYQGTVSEDAPSYTSILQISATDRDAHANGRVQYTFQNGEDGGGDFTIEPKSGIVRNSRRLDRENVPFYELTAYAVDRGVPSQQTPVHIQVTVLDVNDNAPVFPADDFEVLVKENSAVGSVVAQITATDPDEGANAQIMYQIVEGNIPEIFQMDIFSGELTSLIDLDYETRNEYVIVVQATSAPLVSRATVRIRLVDQNDNRPTLQDFQIIFNNFVSNRSNSFPTGVIGRVPAHDPDVSDRLYYTIDRGNELHLLLLNHTSGEIRLSRKLDNNRPLVAPMLISVTDGVHSISAQCVLRVLIITEDMLGSSVTVRLQNMSQEHFLSPLLGTFLEGVSAVLSVPVEDVFIFNIQPDLDAAPGGILNVSFSAALPGGHFFPSEALEEQLYLNRPRLTSLTQMEVLPFDDNVCLREPCQNYMKCISVLRFNSSAPFISSPSILFRPIHPIAGLRCRCPVGFTGDYCETEINLCYSNPCLNGGVCARREGGYTCICREDYTGDRCEFDHRQGRCMPGVCRNGGTCQELSGGGFRCECPAGGYERPYCTVTARSFPPKSFVMFRGLRQRFHLSISLTFATLENSGLLFYNGRFNEKHDFIALEIQEGQVVFKYSTGESSTQVSPFLPGGVSDGNWHTVHIHYYNKPKRSMSGEAQGPSDEKIAVVSVDDCDTALSLRFGTQLGNYSCAAQGKQTSSKKSLDLTGPLFLGGVPNVPDNFPFGTREFIGCMKELHIDSKPLDMAGFIANNGTLPGCSAKHPFCKSNPCQNGGTCRVSWETFSCDCPLGYGGKDCSHVMTHVHRFLGNSALWWDLKNDVTISAPWYLGLVFRTRAREGTLLQAQAGQYISLVFQVGTNTINGTVIVGNEIHGLKVKHLHVGGVLGSGEVQNGIRGCIQGVRLGVRPDAPALPRPSRAVKVETGCSVGNPCLSSPCPAHSRCSDQWERHTCLCEPGYYGKSCTDACHLNPCENEAHCHRKPSSSHGYICDCGDNHYGQYCQHRIDHQCPRGWWGSPTCGPCHCDTNKGFDPDCNKTSGQCQCKEFHFRPRNSDTCLPCDCYPVGSFSRACDPESGQCQCRPGVIGRQCNSCDNPFAEVTNSGCEVIYDGCPKTITQGIWWPRTKFNLPAAVPCPKGSVGAAIRHCDVERGWLEPDLYNCTSPPFVELSAALDSLERNETELNTIMEKKLAHQLRDVTEATTRLYGNDLQIAERLLSRLLTFETQQSGFGLTATQDAYFNENILRGCSVLLGPSTSGLWRALAQSQNHIPGGGPGALTELLEQYAKNLAQNMKLTYLNPVALVAPNIGEFGLQMQTCRHNTIINHRSHPKIKRDSNEISIFANDMLQFSHNTPPITIVILLIYRSLGAALPPKYHTDRRGVRLPRHPVMNSPVVTISVYNNQTFVGGHLEQPILLEFKLLETANRSKPLCVQWNHSSPYEMGGCWTVRDCMVVYRNTSHVRCQCQRLGTFGVLMDSSQREGDLEMLALVTYSSLCVSMLALLLTVLVLSCLRGLKSNTRSIHSNTAAAMFLSELVFLLGVNQTEQQFLCTVVAILLHYFFMSTFAWMFVEGLHIYRMQTEQRNINYGAMRFYYAIGWGVPAIITGLAVGLDPEGYGNPDFCWISIYDKLIWSFAGPIGIVILVNISLCHVTHLRRRPRNSLSCKLTLKPTFQSTILFLCFVLFQASQGPI</sequence>
<reference evidence="33" key="3">
    <citation type="submission" date="2025-09" db="UniProtKB">
        <authorList>
            <consortium name="Ensembl"/>
        </authorList>
    </citation>
    <scope>IDENTIFICATION</scope>
</reference>
<dbReference type="SMART" id="SM00008">
    <property type="entry name" value="HormR"/>
    <property type="match status" value="1"/>
</dbReference>
<keyword evidence="15 22" id="KW-1015">Disulfide bond</keyword>
<feature type="domain" description="Cadherin" evidence="32">
    <location>
        <begin position="535"/>
        <end position="636"/>
    </location>
</feature>
<feature type="domain" description="GAIN-B" evidence="29">
    <location>
        <begin position="2049"/>
        <end position="2211"/>
    </location>
</feature>
<evidence type="ECO:0000256" key="5">
    <source>
        <dbReference type="ARBA" id="ARBA00022475"/>
    </source>
</evidence>
<feature type="domain" description="Cadherin" evidence="32">
    <location>
        <begin position="846"/>
        <end position="947"/>
    </location>
</feature>
<evidence type="ECO:0000256" key="12">
    <source>
        <dbReference type="ARBA" id="ARBA00022989"/>
    </source>
</evidence>
<dbReference type="InterPro" id="IPR000832">
    <property type="entry name" value="GPCR_2_secretin-like"/>
</dbReference>
<evidence type="ECO:0000256" key="25">
    <source>
        <dbReference type="SAM" id="Phobius"/>
    </source>
</evidence>
<evidence type="ECO:0000259" key="32">
    <source>
        <dbReference type="PROSITE" id="PS50268"/>
    </source>
</evidence>
<keyword evidence="10" id="KW-0677">Repeat</keyword>
<dbReference type="Pfam" id="PF23592">
    <property type="entry name" value="Cadherin_CELSR2_9th"/>
    <property type="match status" value="1"/>
</dbReference>
<feature type="domain" description="Cadherin" evidence="32">
    <location>
        <begin position="740"/>
        <end position="845"/>
    </location>
</feature>
<feature type="transmembrane region" description="Helical" evidence="25">
    <location>
        <begin position="2252"/>
        <end position="2270"/>
    </location>
</feature>
<dbReference type="PROSITE" id="PS50026">
    <property type="entry name" value="EGF_3"/>
    <property type="match status" value="6"/>
</dbReference>
<proteinExistence type="inferred from homology"/>
<dbReference type="PROSITE" id="PS00232">
    <property type="entry name" value="CADHERIN_1"/>
    <property type="match status" value="6"/>
</dbReference>
<feature type="domain" description="Laminin G" evidence="26">
    <location>
        <begin position="1286"/>
        <end position="1490"/>
    </location>
</feature>
<evidence type="ECO:0000256" key="7">
    <source>
        <dbReference type="ARBA" id="ARBA00022553"/>
    </source>
</evidence>
<dbReference type="Pfam" id="PF00053">
    <property type="entry name" value="EGF_laminin"/>
    <property type="match status" value="1"/>
</dbReference>
<evidence type="ECO:0000259" key="30">
    <source>
        <dbReference type="PROSITE" id="PS50227"/>
    </source>
</evidence>
<dbReference type="GO" id="GO:0007156">
    <property type="term" value="P:homophilic cell adhesion via plasma membrane adhesion molecules"/>
    <property type="evidence" value="ECO:0007669"/>
    <property type="project" value="InterPro"/>
</dbReference>
<dbReference type="Pfam" id="PF00002">
    <property type="entry name" value="7tm_2"/>
    <property type="match status" value="1"/>
</dbReference>
<dbReference type="PROSITE" id="PS50221">
    <property type="entry name" value="GAIN_B"/>
    <property type="match status" value="1"/>
</dbReference>
<dbReference type="PANTHER" id="PTHR24026">
    <property type="entry name" value="FAT ATYPICAL CADHERIN-RELATED"/>
    <property type="match status" value="1"/>
</dbReference>
<evidence type="ECO:0000256" key="20">
    <source>
        <dbReference type="ARBA" id="ARBA00023292"/>
    </source>
</evidence>
<dbReference type="GO" id="GO:0004930">
    <property type="term" value="F:G protein-coupled receptor activity"/>
    <property type="evidence" value="ECO:0007669"/>
    <property type="project" value="UniProtKB-KW"/>
</dbReference>
<dbReference type="SMART" id="SM00303">
    <property type="entry name" value="GPS"/>
    <property type="match status" value="1"/>
</dbReference>
<dbReference type="CDD" id="cd00055">
    <property type="entry name" value="EGF_Lam"/>
    <property type="match status" value="2"/>
</dbReference>
<evidence type="ECO:0000256" key="15">
    <source>
        <dbReference type="ARBA" id="ARBA00023157"/>
    </source>
</evidence>
<dbReference type="Pfam" id="PF16489">
    <property type="entry name" value="GAIN"/>
    <property type="match status" value="1"/>
</dbReference>
<feature type="disulfide bond" evidence="22">
    <location>
        <begin position="1685"/>
        <end position="1694"/>
    </location>
</feature>
<dbReference type="SUPFAM" id="SSF49899">
    <property type="entry name" value="Concanavalin A-like lectins/glucanases"/>
    <property type="match status" value="2"/>
</dbReference>
<dbReference type="CDD" id="cd00110">
    <property type="entry name" value="LamG"/>
    <property type="match status" value="1"/>
</dbReference>
<feature type="domain" description="EGF-like" evidence="27">
    <location>
        <begin position="1659"/>
        <end position="1695"/>
    </location>
</feature>
<gene>
    <name evidence="33" type="primary">CELSR3</name>
    <name evidence="33" type="synonym">celsr3</name>
</gene>
<dbReference type="FunFam" id="2.60.40.60:FF:000040">
    <property type="entry name" value="cadherin EGF LAG seven-pass G-type receptor 3"/>
    <property type="match status" value="1"/>
</dbReference>
<dbReference type="PROSITE" id="PS50227">
    <property type="entry name" value="G_PROTEIN_RECEP_F2_3"/>
    <property type="match status" value="1"/>
</dbReference>
<evidence type="ECO:0000256" key="2">
    <source>
        <dbReference type="ARBA" id="ARBA00004651"/>
    </source>
</evidence>
<dbReference type="FunFam" id="4.10.1240.10:FF:000021">
    <property type="entry name" value="Cadherin EGF LAG seven-pass G-type receptor"/>
    <property type="match status" value="1"/>
</dbReference>
<evidence type="ECO:0000259" key="31">
    <source>
        <dbReference type="PROSITE" id="PS50261"/>
    </source>
</evidence>
<keyword evidence="34" id="KW-1185">Reference proteome</keyword>
<dbReference type="Gene3D" id="2.10.25.10">
    <property type="entry name" value="Laminin"/>
    <property type="match status" value="5"/>
</dbReference>
<dbReference type="SMART" id="SM00180">
    <property type="entry name" value="EGF_Lam"/>
    <property type="match status" value="1"/>
</dbReference>
<dbReference type="PRINTS" id="PR00205">
    <property type="entry name" value="CADHERIN"/>
</dbReference>
<dbReference type="GO" id="GO:0005509">
    <property type="term" value="F:calcium ion binding"/>
    <property type="evidence" value="ECO:0007669"/>
    <property type="project" value="UniProtKB-UniRule"/>
</dbReference>
<dbReference type="InterPro" id="IPR000203">
    <property type="entry name" value="GPS"/>
</dbReference>
<keyword evidence="18" id="KW-0807">Transducer</keyword>
<feature type="compositionally biased region" description="Low complexity" evidence="24">
    <location>
        <begin position="17"/>
        <end position="30"/>
    </location>
</feature>
<dbReference type="Pfam" id="PF01825">
    <property type="entry name" value="GPS"/>
    <property type="match status" value="1"/>
</dbReference>
<feature type="domain" description="Cadherin" evidence="32">
    <location>
        <begin position="214"/>
        <end position="323"/>
    </location>
</feature>
<feature type="domain" description="G-protein coupled receptors family 2 profile 1" evidence="30">
    <location>
        <begin position="1822"/>
        <end position="1895"/>
    </location>
</feature>
<feature type="domain" description="EGF-like" evidence="27">
    <location>
        <begin position="1147"/>
        <end position="1205"/>
    </location>
</feature>
<evidence type="ECO:0000259" key="27">
    <source>
        <dbReference type="PROSITE" id="PS50026"/>
    </source>
</evidence>
<dbReference type="InterPro" id="IPR036445">
    <property type="entry name" value="GPCR_2_extracell_dom_sf"/>
</dbReference>
<dbReference type="InterPro" id="IPR013320">
    <property type="entry name" value="ConA-like_dom_sf"/>
</dbReference>
<feature type="domain" description="Cadherin" evidence="32">
    <location>
        <begin position="637"/>
        <end position="739"/>
    </location>
</feature>
<dbReference type="PROSITE" id="PS00022">
    <property type="entry name" value="EGF_1"/>
    <property type="match status" value="5"/>
</dbReference>
<dbReference type="Gene3D" id="2.60.220.50">
    <property type="match status" value="1"/>
</dbReference>
<dbReference type="FunFam" id="2.60.40.60:FF:000023">
    <property type="entry name" value="Cadherin EGF LAG seven-pass G-type receptor 3"/>
    <property type="match status" value="2"/>
</dbReference>
<keyword evidence="13" id="KW-0297">G-protein coupled receptor</keyword>
<comment type="similarity">
    <text evidence="3">Belongs to the G-protein coupled receptor 2 family. LN-TM7 subfamily.</text>
</comment>
<reference evidence="33" key="2">
    <citation type="submission" date="2025-08" db="UniProtKB">
        <authorList>
            <consortium name="Ensembl"/>
        </authorList>
    </citation>
    <scope>IDENTIFICATION</scope>
</reference>
<feature type="transmembrane region" description="Helical" evidence="25">
    <location>
        <begin position="2276"/>
        <end position="2300"/>
    </location>
</feature>
<keyword evidence="8 25" id="KW-0812">Transmembrane</keyword>
<dbReference type="GO" id="GO:0007166">
    <property type="term" value="P:cell surface receptor signaling pathway"/>
    <property type="evidence" value="ECO:0007669"/>
    <property type="project" value="InterPro"/>
</dbReference>
<keyword evidence="9" id="KW-0732">Signal</keyword>
<dbReference type="PROSITE" id="PS01186">
    <property type="entry name" value="EGF_2"/>
    <property type="match status" value="2"/>
</dbReference>
<feature type="domain" description="Cadherin" evidence="32">
    <location>
        <begin position="324"/>
        <end position="429"/>
    </location>
</feature>
<dbReference type="InterPro" id="IPR032471">
    <property type="entry name" value="AGRL2-4_GAIN_subdom_A"/>
</dbReference>
<dbReference type="Pfam" id="PF00028">
    <property type="entry name" value="Cadherin"/>
    <property type="match status" value="8"/>
</dbReference>
<keyword evidence="5" id="KW-1003">Cell membrane</keyword>
<dbReference type="InterPro" id="IPR002126">
    <property type="entry name" value="Cadherin-like_dom"/>
</dbReference>
<keyword evidence="20 23" id="KW-0424">Laminin EGF-like domain</keyword>
<dbReference type="PRINTS" id="PR00249">
    <property type="entry name" value="GPCRSECRETIN"/>
</dbReference>
<dbReference type="PROSITE" id="PS50268">
    <property type="entry name" value="CADHERIN_2"/>
    <property type="match status" value="8"/>
</dbReference>
<feature type="disulfide bond" evidence="22">
    <location>
        <begin position="1723"/>
        <end position="1732"/>
    </location>
</feature>
<feature type="region of interest" description="Disordered" evidence="24">
    <location>
        <begin position="1"/>
        <end position="68"/>
    </location>
</feature>
<dbReference type="FunFam" id="2.170.300.10:FF:000011">
    <property type="entry name" value="cadherin EGF LAG seven-pass G-type receptor 1"/>
    <property type="match status" value="1"/>
</dbReference>
<dbReference type="InterPro" id="IPR001879">
    <property type="entry name" value="GPCR_2_extracellular_dom"/>
</dbReference>
<name>A0A669CNW4_ORENI</name>
<evidence type="ECO:0000313" key="34">
    <source>
        <dbReference type="Proteomes" id="UP000005207"/>
    </source>
</evidence>
<dbReference type="Pfam" id="PF02210">
    <property type="entry name" value="Laminin_G_2"/>
    <property type="match status" value="1"/>
</dbReference>
<feature type="disulfide bond" evidence="23">
    <location>
        <begin position="1792"/>
        <end position="1809"/>
    </location>
</feature>
<dbReference type="GeneTree" id="ENSGT00940000160077"/>
<dbReference type="GO" id="GO:0009653">
    <property type="term" value="P:anatomical structure morphogenesis"/>
    <property type="evidence" value="ECO:0007669"/>
    <property type="project" value="UniProtKB-ARBA"/>
</dbReference>
<dbReference type="Gene3D" id="1.20.1070.10">
    <property type="entry name" value="Rhodopsin 7-helix transmembrane proteins"/>
    <property type="match status" value="1"/>
</dbReference>
<dbReference type="FunFam" id="2.10.25.10:FF:000286">
    <property type="entry name" value="Cadherin EGF LAG seven-pass G-type receptor 3"/>
    <property type="match status" value="1"/>
</dbReference>
<dbReference type="SMART" id="SM00282">
    <property type="entry name" value="LamG"/>
    <property type="match status" value="1"/>
</dbReference>
<feature type="disulfide bond" evidence="23">
    <location>
        <begin position="1790"/>
        <end position="1802"/>
    </location>
</feature>
<evidence type="ECO:0000256" key="10">
    <source>
        <dbReference type="ARBA" id="ARBA00022737"/>
    </source>
</evidence>
<dbReference type="FunFam" id="2.10.25.10:FF:000089">
    <property type="entry name" value="Cadherin EGF LAG seven-pass G-type receptor 3"/>
    <property type="match status" value="1"/>
</dbReference>
<evidence type="ECO:0000256" key="17">
    <source>
        <dbReference type="ARBA" id="ARBA00023180"/>
    </source>
</evidence>
<evidence type="ECO:0000256" key="8">
    <source>
        <dbReference type="ARBA" id="ARBA00022692"/>
    </source>
</evidence>
<evidence type="ECO:0000256" key="11">
    <source>
        <dbReference type="ARBA" id="ARBA00022837"/>
    </source>
</evidence>
<accession>A0A669CNW4</accession>
<evidence type="ECO:0000259" key="28">
    <source>
        <dbReference type="PROSITE" id="PS50027"/>
    </source>
</evidence>
<evidence type="ECO:0000256" key="21">
    <source>
        <dbReference type="PROSITE-ProRule" id="PRU00043"/>
    </source>
</evidence>
<dbReference type="FunFam" id="2.10.25.10:FF:000011">
    <property type="entry name" value="Cadherin EGF LAG seven-pass G-type receptor"/>
    <property type="match status" value="1"/>
</dbReference>
<keyword evidence="16" id="KW-0675">Receptor</keyword>
<dbReference type="FunFam" id="2.60.120.200:FF:000323">
    <property type="entry name" value="cadherin EGF LAG seven-pass G-type receptor 3 isoform X2"/>
    <property type="match status" value="1"/>
</dbReference>
<evidence type="ECO:0000256" key="22">
    <source>
        <dbReference type="PROSITE-ProRule" id="PRU00076"/>
    </source>
</evidence>
<comment type="function">
    <text evidence="1">Receptor that may have an important role in cell/cell signaling during nervous system formation.</text>
</comment>
<keyword evidence="6 22" id="KW-0245">EGF-like domain</keyword>
<dbReference type="GO" id="GO:0005886">
    <property type="term" value="C:plasma membrane"/>
    <property type="evidence" value="ECO:0007669"/>
    <property type="project" value="UniProtKB-SubCell"/>
</dbReference>
<dbReference type="Proteomes" id="UP000005207">
    <property type="component" value="Linkage group LG20"/>
</dbReference>
<dbReference type="PROSITE" id="PS01248">
    <property type="entry name" value="EGF_LAM_1"/>
    <property type="match status" value="1"/>
</dbReference>
<dbReference type="InterPro" id="IPR001881">
    <property type="entry name" value="EGF-like_Ca-bd_dom"/>
</dbReference>
<dbReference type="InterPro" id="IPR015919">
    <property type="entry name" value="Cadherin-like_sf"/>
</dbReference>
<dbReference type="InterPro" id="IPR009030">
    <property type="entry name" value="Growth_fac_rcpt_cys_sf"/>
</dbReference>
<dbReference type="FunFam" id="2.60.40.60:FF:000013">
    <property type="entry name" value="Cadherin EGF LAG seven-pass G-type receptor"/>
    <property type="match status" value="1"/>
</dbReference>
<protein>
    <submittedName>
        <fullName evidence="33">Cadherin EGF LAG seven-pass G-type receptor 3</fullName>
    </submittedName>
</protein>
<feature type="domain" description="Cadherin" evidence="32">
    <location>
        <begin position="430"/>
        <end position="534"/>
    </location>
</feature>
<dbReference type="InterPro" id="IPR000742">
    <property type="entry name" value="EGF"/>
</dbReference>
<dbReference type="FunFam" id="2.10.25.10:FF:000359">
    <property type="entry name" value="Cadherin EGF LAG seven-pass G-type receptor 3"/>
    <property type="match status" value="1"/>
</dbReference>
<dbReference type="FunFam" id="2.60.40.60:FF:000038">
    <property type="entry name" value="Cadherin EGF LAG seven-pass G-type receptor 3"/>
    <property type="match status" value="1"/>
</dbReference>
<dbReference type="InterPro" id="IPR056286">
    <property type="entry name" value="Cadherin_CELSR1-3_9th"/>
</dbReference>